<dbReference type="InterPro" id="IPR000073">
    <property type="entry name" value="AB_hydrolase_1"/>
</dbReference>
<dbReference type="GO" id="GO:0016020">
    <property type="term" value="C:membrane"/>
    <property type="evidence" value="ECO:0007669"/>
    <property type="project" value="TreeGrafter"/>
</dbReference>
<name>A0A9P8PU01_9ASCO</name>
<dbReference type="GO" id="GO:0046464">
    <property type="term" value="P:acylglycerol catabolic process"/>
    <property type="evidence" value="ECO:0007669"/>
    <property type="project" value="TreeGrafter"/>
</dbReference>
<dbReference type="Pfam" id="PF00561">
    <property type="entry name" value="Abhydrolase_1"/>
    <property type="match status" value="1"/>
</dbReference>
<gene>
    <name evidence="2" type="ORF">WICMUC_001676</name>
</gene>
<dbReference type="PANTHER" id="PTHR43798">
    <property type="entry name" value="MONOACYLGLYCEROL LIPASE"/>
    <property type="match status" value="1"/>
</dbReference>
<accession>A0A9P8PU01</accession>
<dbReference type="InterPro" id="IPR050266">
    <property type="entry name" value="AB_hydrolase_sf"/>
</dbReference>
<sequence>MPQSLEKYLTLSKQEQSPPLTFRQKISIYFQSLIYGSIPFTPLEQILIDDQSFVDPIVDANQFITIDQYKISYIYIPAKDEKETVLVIHGVGGTFKQFDSFIVELIQLGYGVLAFDQPGSGDSLAPPNTKLTSEFLTKYSYKLIEKLNLFDKISIILGHSYGSQISINLLINYNNKNVFHNIKEIWLVTPPPFKERSKVDLLRTTLFHYNPWVFEAFRKIGRLNNINSPSLKFIIETDDEYLRFKQLKFNLKMNSKNFVNQRYHWIPLISNDFDKFKNVVQSNQIQLYLVDGDSDKVCKNSAELIYNYLNIGKYILFEKGGHNFLVDRSIEFAKLFQKLQGNQ</sequence>
<organism evidence="2 3">
    <name type="scientific">Wickerhamomyces mucosus</name>
    <dbReference type="NCBI Taxonomy" id="1378264"/>
    <lineage>
        <taxon>Eukaryota</taxon>
        <taxon>Fungi</taxon>
        <taxon>Dikarya</taxon>
        <taxon>Ascomycota</taxon>
        <taxon>Saccharomycotina</taxon>
        <taxon>Saccharomycetes</taxon>
        <taxon>Phaffomycetales</taxon>
        <taxon>Wickerhamomycetaceae</taxon>
        <taxon>Wickerhamomyces</taxon>
    </lineage>
</organism>
<proteinExistence type="predicted"/>
<reference evidence="2" key="2">
    <citation type="submission" date="2021-01" db="EMBL/GenBank/DDBJ databases">
        <authorList>
            <person name="Schikora-Tamarit M.A."/>
        </authorList>
    </citation>
    <scope>NUCLEOTIDE SEQUENCE</scope>
    <source>
        <strain evidence="2">CBS6341</strain>
    </source>
</reference>
<reference evidence="2" key="1">
    <citation type="journal article" date="2021" name="Open Biol.">
        <title>Shared evolutionary footprints suggest mitochondrial oxidative damage underlies multiple complex I losses in fungi.</title>
        <authorList>
            <person name="Schikora-Tamarit M.A."/>
            <person name="Marcet-Houben M."/>
            <person name="Nosek J."/>
            <person name="Gabaldon T."/>
        </authorList>
    </citation>
    <scope>NUCLEOTIDE SEQUENCE</scope>
    <source>
        <strain evidence="2">CBS6341</strain>
    </source>
</reference>
<dbReference type="SUPFAM" id="SSF53474">
    <property type="entry name" value="alpha/beta-Hydrolases"/>
    <property type="match status" value="1"/>
</dbReference>
<feature type="domain" description="AB hydrolase-1" evidence="1">
    <location>
        <begin position="84"/>
        <end position="325"/>
    </location>
</feature>
<evidence type="ECO:0000313" key="2">
    <source>
        <dbReference type="EMBL" id="KAH3678112.1"/>
    </source>
</evidence>
<dbReference type="Gene3D" id="3.40.50.1820">
    <property type="entry name" value="alpha/beta hydrolase"/>
    <property type="match status" value="1"/>
</dbReference>
<keyword evidence="3" id="KW-1185">Reference proteome</keyword>
<evidence type="ECO:0000313" key="3">
    <source>
        <dbReference type="Proteomes" id="UP000769528"/>
    </source>
</evidence>
<evidence type="ECO:0000259" key="1">
    <source>
        <dbReference type="Pfam" id="PF00561"/>
    </source>
</evidence>
<dbReference type="PANTHER" id="PTHR43798:SF5">
    <property type="entry name" value="MONOACYLGLYCEROL LIPASE ABHD6"/>
    <property type="match status" value="1"/>
</dbReference>
<dbReference type="InterPro" id="IPR029058">
    <property type="entry name" value="AB_hydrolase_fold"/>
</dbReference>
<comment type="caution">
    <text evidence="2">The sequence shown here is derived from an EMBL/GenBank/DDBJ whole genome shotgun (WGS) entry which is preliminary data.</text>
</comment>
<dbReference type="AlphaFoldDB" id="A0A9P8PU01"/>
<dbReference type="GO" id="GO:0047372">
    <property type="term" value="F:monoacylglycerol lipase activity"/>
    <property type="evidence" value="ECO:0007669"/>
    <property type="project" value="TreeGrafter"/>
</dbReference>
<dbReference type="Proteomes" id="UP000769528">
    <property type="component" value="Unassembled WGS sequence"/>
</dbReference>
<dbReference type="OrthoDB" id="428974at2759"/>
<protein>
    <recommendedName>
        <fullName evidence="1">AB hydrolase-1 domain-containing protein</fullName>
    </recommendedName>
</protein>
<dbReference type="EMBL" id="JAEUBF010000504">
    <property type="protein sequence ID" value="KAH3678112.1"/>
    <property type="molecule type" value="Genomic_DNA"/>
</dbReference>